<dbReference type="RefSeq" id="WP_069445876.1">
    <property type="nucleotide sequence ID" value="NZ_MDCJ01000002.1"/>
</dbReference>
<comment type="caution">
    <text evidence="1">The sequence shown here is derived from an EMBL/GenBank/DDBJ whole genome shotgun (WGS) entry which is preliminary data.</text>
</comment>
<evidence type="ECO:0000313" key="1">
    <source>
        <dbReference type="EMBL" id="ODS09948.1"/>
    </source>
</evidence>
<protein>
    <recommendedName>
        <fullName evidence="3">Glycosyltransferase subfamily 4-like N-terminal domain-containing protein</fullName>
    </recommendedName>
</protein>
<accession>A0A1E3WJL5</accession>
<name>A0A1E3WJL5_9VIBR</name>
<dbReference type="AlphaFoldDB" id="A0A1E3WJL5"/>
<reference evidence="1 2" key="1">
    <citation type="submission" date="2016-08" db="EMBL/GenBank/DDBJ databases">
        <title>Genome sequencing of Vibrio scophthalmi strain FP3289, an isolated from Paralichthys olivaceus.</title>
        <authorList>
            <person name="Han H.-J."/>
        </authorList>
    </citation>
    <scope>NUCLEOTIDE SEQUENCE [LARGE SCALE GENOMIC DNA]</scope>
    <source>
        <strain evidence="1 2">FP3289</strain>
    </source>
</reference>
<sequence length="388" mass="45127">MWNEFFDEFEFEFGSYMNVAYIVEGDLDIVNPSSIFKKVLRQSQVWTSLGNKVWIFSIRDGMCFHINDSNLFKYGYSYSDKCSPLSKLKVIFLNSKFLQEKFKFYSINIVYSRLLMYTPYLEMLFSRYPTIVEINSDDNVEYSGKSYSRFSRIYSRLFGQRLKEKVDAFVFVTNELKKSTLSILKNKPKSVVIGNGYDFVAPIKFITNSIERVKLVFAISPGQDWQGVDRLLDIAAKIPEFDFYIVGEDGINKDNVFFLGYVTGEKLKSIYLQSHIGVSTLALDRKSMTEACPLKSREYMYYGLPCFGNYIDTDFIVDEVDNRFLYMKLSDISDIDRSAAEIREFSDAWVSDSCYKNIVHSTARDVISDERKEIIRLKLFNDILASEK</sequence>
<dbReference type="SUPFAM" id="SSF53756">
    <property type="entry name" value="UDP-Glycosyltransferase/glycogen phosphorylase"/>
    <property type="match status" value="1"/>
</dbReference>
<organism evidence="1 2">
    <name type="scientific">Vibrio scophthalmi</name>
    <dbReference type="NCBI Taxonomy" id="45658"/>
    <lineage>
        <taxon>Bacteria</taxon>
        <taxon>Pseudomonadati</taxon>
        <taxon>Pseudomonadota</taxon>
        <taxon>Gammaproteobacteria</taxon>
        <taxon>Vibrionales</taxon>
        <taxon>Vibrionaceae</taxon>
        <taxon>Vibrio</taxon>
    </lineage>
</organism>
<evidence type="ECO:0000313" key="2">
    <source>
        <dbReference type="Proteomes" id="UP000095131"/>
    </source>
</evidence>
<proteinExistence type="predicted"/>
<dbReference type="EMBL" id="MDCJ01000002">
    <property type="protein sequence ID" value="ODS09948.1"/>
    <property type="molecule type" value="Genomic_DNA"/>
</dbReference>
<gene>
    <name evidence="1" type="ORF">VSF3289_00186</name>
</gene>
<dbReference type="Gene3D" id="3.40.50.2000">
    <property type="entry name" value="Glycogen Phosphorylase B"/>
    <property type="match status" value="2"/>
</dbReference>
<dbReference type="Proteomes" id="UP000095131">
    <property type="component" value="Unassembled WGS sequence"/>
</dbReference>
<evidence type="ECO:0008006" key="3">
    <source>
        <dbReference type="Google" id="ProtNLM"/>
    </source>
</evidence>